<feature type="domain" description="Aminotransferase class V" evidence="8">
    <location>
        <begin position="2"/>
        <end position="363"/>
    </location>
</feature>
<dbReference type="SUPFAM" id="SSF53383">
    <property type="entry name" value="PLP-dependent transferases"/>
    <property type="match status" value="1"/>
</dbReference>
<dbReference type="InterPro" id="IPR015422">
    <property type="entry name" value="PyrdxlP-dep_Trfase_small"/>
</dbReference>
<keyword evidence="4" id="KW-0663">Pyridoxal phosphate</keyword>
<dbReference type="InterPro" id="IPR020578">
    <property type="entry name" value="Aminotrans_V_PyrdxlP_BS"/>
</dbReference>
<dbReference type="PANTHER" id="PTHR11601">
    <property type="entry name" value="CYSTEINE DESULFURYLASE FAMILY MEMBER"/>
    <property type="match status" value="1"/>
</dbReference>
<gene>
    <name evidence="9" type="ORF">SAMN05421734_10350</name>
</gene>
<dbReference type="InterPro" id="IPR000192">
    <property type="entry name" value="Aminotrans_V_dom"/>
</dbReference>
<evidence type="ECO:0000256" key="1">
    <source>
        <dbReference type="ARBA" id="ARBA00001933"/>
    </source>
</evidence>
<dbReference type="EMBL" id="FMYI01000003">
    <property type="protein sequence ID" value="SDB94301.1"/>
    <property type="molecule type" value="Genomic_DNA"/>
</dbReference>
<organism evidence="9 10">
    <name type="scientific">Pelagirhabdus alkalitolerans</name>
    <dbReference type="NCBI Taxonomy" id="1612202"/>
    <lineage>
        <taxon>Bacteria</taxon>
        <taxon>Bacillati</taxon>
        <taxon>Bacillota</taxon>
        <taxon>Bacilli</taxon>
        <taxon>Bacillales</taxon>
        <taxon>Bacillaceae</taxon>
        <taxon>Pelagirhabdus</taxon>
    </lineage>
</organism>
<dbReference type="FunFam" id="3.40.640.10:FF:000084">
    <property type="entry name" value="IscS-like cysteine desulfurase"/>
    <property type="match status" value="1"/>
</dbReference>
<reference evidence="10" key="1">
    <citation type="submission" date="2016-09" db="EMBL/GenBank/DDBJ databases">
        <authorList>
            <person name="Varghese N."/>
            <person name="Submissions S."/>
        </authorList>
    </citation>
    <scope>NUCLEOTIDE SEQUENCE [LARGE SCALE GENOMIC DNA]</scope>
    <source>
        <strain evidence="10">S5</strain>
    </source>
</reference>
<comment type="cofactor">
    <cofactor evidence="1 7">
        <name>pyridoxal 5'-phosphate</name>
        <dbReference type="ChEBI" id="CHEBI:597326"/>
    </cofactor>
</comment>
<evidence type="ECO:0000256" key="5">
    <source>
        <dbReference type="ARBA" id="ARBA00023004"/>
    </source>
</evidence>
<comment type="similarity">
    <text evidence="2">Belongs to the class-V pyridoxal-phosphate-dependent aminotransferase family. NifS/IscS subfamily.</text>
</comment>
<evidence type="ECO:0000256" key="2">
    <source>
        <dbReference type="ARBA" id="ARBA00006490"/>
    </source>
</evidence>
<dbReference type="InterPro" id="IPR015424">
    <property type="entry name" value="PyrdxlP-dep_Trfase"/>
</dbReference>
<keyword evidence="6" id="KW-0411">Iron-sulfur</keyword>
<evidence type="ECO:0000313" key="10">
    <source>
        <dbReference type="Proteomes" id="UP000242949"/>
    </source>
</evidence>
<dbReference type="Pfam" id="PF00266">
    <property type="entry name" value="Aminotran_5"/>
    <property type="match status" value="1"/>
</dbReference>
<dbReference type="GO" id="GO:0031071">
    <property type="term" value="F:cysteine desulfurase activity"/>
    <property type="evidence" value="ECO:0007669"/>
    <property type="project" value="UniProtKB-ARBA"/>
</dbReference>
<keyword evidence="10" id="KW-1185">Reference proteome</keyword>
<accession>A0A1G6HJD4</accession>
<name>A0A1G6HJD4_9BACI</name>
<dbReference type="GO" id="GO:0051536">
    <property type="term" value="F:iron-sulfur cluster binding"/>
    <property type="evidence" value="ECO:0007669"/>
    <property type="project" value="UniProtKB-KW"/>
</dbReference>
<dbReference type="RefSeq" id="WP_090793920.1">
    <property type="nucleotide sequence ID" value="NZ_FMYI01000003.1"/>
</dbReference>
<proteinExistence type="inferred from homology"/>
<dbReference type="Proteomes" id="UP000242949">
    <property type="component" value="Unassembled WGS sequence"/>
</dbReference>
<dbReference type="InterPro" id="IPR016454">
    <property type="entry name" value="Cysteine_dSase"/>
</dbReference>
<dbReference type="InterPro" id="IPR015421">
    <property type="entry name" value="PyrdxlP-dep_Trfase_major"/>
</dbReference>
<keyword evidence="3" id="KW-0479">Metal-binding</keyword>
<sequence>MIYFDNSSTTKPLQEVAESFQTVSEQYYGNTSSAHQFGLDAEKLLRKSSQQAGQLLGVGEDEIIFTSGGTEGNNLAIKGVALAYQNRGKHVITTAIEHPSVLESVRSLEALGFEVTVLPVGESGVLDVDAVSDALREDTILVSVMHVNNELGTIQPIKAIGQLLKNRAHTFFHVDMVQSFGKIDLSLNDCSVDLATISGHKIHGIKGTGLLFARKGIRLFPLFHGGGQQNDRRSGTENLGGIVSLVKAMRVMTEQKMHHPDHFRNLNHLMRIELESMDHVIINTMNDQADHILNFSIPHFKPEVVLHALEKRNIFVSTKSACASKKEEESPVLKAIGLPRNRTTSSIRVSFSYQNTEGEVELFTRALKKVIQELNKVMG</sequence>
<dbReference type="OrthoDB" id="9808002at2"/>
<dbReference type="PROSITE" id="PS00595">
    <property type="entry name" value="AA_TRANSFER_CLASS_5"/>
    <property type="match status" value="1"/>
</dbReference>
<dbReference type="Gene3D" id="3.90.1150.10">
    <property type="entry name" value="Aspartate Aminotransferase, domain 1"/>
    <property type="match status" value="1"/>
</dbReference>
<evidence type="ECO:0000259" key="8">
    <source>
        <dbReference type="Pfam" id="PF00266"/>
    </source>
</evidence>
<dbReference type="AlphaFoldDB" id="A0A1G6HJD4"/>
<evidence type="ECO:0000256" key="6">
    <source>
        <dbReference type="ARBA" id="ARBA00023014"/>
    </source>
</evidence>
<dbReference type="Gene3D" id="3.40.640.10">
    <property type="entry name" value="Type I PLP-dependent aspartate aminotransferase-like (Major domain)"/>
    <property type="match status" value="1"/>
</dbReference>
<dbReference type="PANTHER" id="PTHR11601:SF50">
    <property type="entry name" value="CYSTEINE DESULFURASE ISCS 2-RELATED"/>
    <property type="match status" value="1"/>
</dbReference>
<protein>
    <submittedName>
        <fullName evidence="9">Cysteine desulfurase</fullName>
    </submittedName>
</protein>
<dbReference type="GO" id="GO:0046872">
    <property type="term" value="F:metal ion binding"/>
    <property type="evidence" value="ECO:0007669"/>
    <property type="project" value="UniProtKB-KW"/>
</dbReference>
<keyword evidence="5" id="KW-0408">Iron</keyword>
<evidence type="ECO:0000256" key="4">
    <source>
        <dbReference type="ARBA" id="ARBA00022898"/>
    </source>
</evidence>
<evidence type="ECO:0000313" key="9">
    <source>
        <dbReference type="EMBL" id="SDB94301.1"/>
    </source>
</evidence>
<evidence type="ECO:0000256" key="3">
    <source>
        <dbReference type="ARBA" id="ARBA00022723"/>
    </source>
</evidence>
<dbReference type="STRING" id="1612202.SAMN05421734_10350"/>
<evidence type="ECO:0000256" key="7">
    <source>
        <dbReference type="RuleBase" id="RU004504"/>
    </source>
</evidence>
<dbReference type="PIRSF" id="PIRSF005572">
    <property type="entry name" value="NifS"/>
    <property type="match status" value="1"/>
</dbReference>